<protein>
    <submittedName>
        <fullName evidence="3">Helix-turn-helix transcriptional regulator</fullName>
    </submittedName>
</protein>
<evidence type="ECO:0000256" key="1">
    <source>
        <dbReference type="ARBA" id="ARBA00023125"/>
    </source>
</evidence>
<comment type="caution">
    <text evidence="3">The sequence shown here is derived from an EMBL/GenBank/DDBJ whole genome shotgun (WGS) entry which is preliminary data.</text>
</comment>
<dbReference type="Gene3D" id="1.10.10.10">
    <property type="entry name" value="Winged helix-like DNA-binding domain superfamily/Winged helix DNA-binding domain"/>
    <property type="match status" value="1"/>
</dbReference>
<dbReference type="InterPro" id="IPR016032">
    <property type="entry name" value="Sig_transdc_resp-reg_C-effctor"/>
</dbReference>
<accession>A0A5R9L9D3</accession>
<evidence type="ECO:0000313" key="3">
    <source>
        <dbReference type="EMBL" id="TLV06193.1"/>
    </source>
</evidence>
<name>A0A5R9L9D3_9ENTR</name>
<dbReference type="CDD" id="cd06170">
    <property type="entry name" value="LuxR_C_like"/>
    <property type="match status" value="1"/>
</dbReference>
<sequence>MDLSDAIFSDDYFFIVGISALLTPELIDENYYIIDIDTTNLSEVRKRIFPGRKIIVFITNDLDYYALKHMADFVFIDKKCRLNEIPSCLLVKNSQYNYRVKYSLSRREKEVLSCMQQGLDAKEIGRQLGMTMKTFYTHRRSLIFKLRQSNRVSLYQNIARSELYKQNTCEYS</sequence>
<dbReference type="GO" id="GO:0006355">
    <property type="term" value="P:regulation of DNA-templated transcription"/>
    <property type="evidence" value="ECO:0007669"/>
    <property type="project" value="InterPro"/>
</dbReference>
<dbReference type="GO" id="GO:0003677">
    <property type="term" value="F:DNA binding"/>
    <property type="evidence" value="ECO:0007669"/>
    <property type="project" value="UniProtKB-KW"/>
</dbReference>
<dbReference type="SUPFAM" id="SSF46894">
    <property type="entry name" value="C-terminal effector domain of the bipartite response regulators"/>
    <property type="match status" value="1"/>
</dbReference>
<dbReference type="AlphaFoldDB" id="A0A5R9L9D3"/>
<keyword evidence="4" id="KW-1185">Reference proteome</keyword>
<reference evidence="3 4" key="1">
    <citation type="submission" date="2019-05" db="EMBL/GenBank/DDBJ databases">
        <title>Genome sequence of Klebsiella sp strain TOUT106.</title>
        <authorList>
            <person name="Rahi P."/>
            <person name="Chaudhari D."/>
        </authorList>
    </citation>
    <scope>NUCLEOTIDE SEQUENCE [LARGE SCALE GENOMIC DNA]</scope>
    <source>
        <strain evidence="3 4">TOUT106</strain>
    </source>
</reference>
<dbReference type="EMBL" id="VCHQ01000035">
    <property type="protein sequence ID" value="TLV06193.1"/>
    <property type="molecule type" value="Genomic_DNA"/>
</dbReference>
<dbReference type="InterPro" id="IPR036388">
    <property type="entry name" value="WH-like_DNA-bd_sf"/>
</dbReference>
<dbReference type="PRINTS" id="PR00038">
    <property type="entry name" value="HTHLUXR"/>
</dbReference>
<dbReference type="SMART" id="SM00421">
    <property type="entry name" value="HTH_LUXR"/>
    <property type="match status" value="1"/>
</dbReference>
<keyword evidence="1" id="KW-0238">DNA-binding</keyword>
<evidence type="ECO:0000313" key="4">
    <source>
        <dbReference type="Proteomes" id="UP000307430"/>
    </source>
</evidence>
<gene>
    <name evidence="3" type="ORF">FE839_22495</name>
</gene>
<dbReference type="PROSITE" id="PS50043">
    <property type="entry name" value="HTH_LUXR_2"/>
    <property type="match status" value="1"/>
</dbReference>
<proteinExistence type="predicted"/>
<dbReference type="RefSeq" id="WP_138362983.1">
    <property type="nucleotide sequence ID" value="NZ_VCHQ01000035.1"/>
</dbReference>
<dbReference type="InterPro" id="IPR000792">
    <property type="entry name" value="Tscrpt_reg_LuxR_C"/>
</dbReference>
<dbReference type="Proteomes" id="UP000307430">
    <property type="component" value="Unassembled WGS sequence"/>
</dbReference>
<dbReference type="Pfam" id="PF00196">
    <property type="entry name" value="GerE"/>
    <property type="match status" value="1"/>
</dbReference>
<evidence type="ECO:0000259" key="2">
    <source>
        <dbReference type="PROSITE" id="PS50043"/>
    </source>
</evidence>
<organism evidence="3 4">
    <name type="scientific">Klebsiella indica</name>
    <dbReference type="NCBI Taxonomy" id="2582917"/>
    <lineage>
        <taxon>Bacteria</taxon>
        <taxon>Pseudomonadati</taxon>
        <taxon>Pseudomonadota</taxon>
        <taxon>Gammaproteobacteria</taxon>
        <taxon>Enterobacterales</taxon>
        <taxon>Enterobacteriaceae</taxon>
        <taxon>Klebsiella/Raoultella group</taxon>
        <taxon>Klebsiella</taxon>
    </lineage>
</organism>
<feature type="domain" description="HTH luxR-type" evidence="2">
    <location>
        <begin position="97"/>
        <end position="162"/>
    </location>
</feature>